<evidence type="ECO:0000259" key="1">
    <source>
        <dbReference type="Pfam" id="PF22551"/>
    </source>
</evidence>
<dbReference type="Proteomes" id="UP000594468">
    <property type="component" value="Chromosome"/>
</dbReference>
<reference evidence="2 3" key="1">
    <citation type="submission" date="2020-02" db="EMBL/GenBank/DDBJ databases">
        <authorList>
            <person name="Zheng R.K."/>
            <person name="Sun C.M."/>
        </authorList>
    </citation>
    <scope>NUCLEOTIDE SEQUENCE [LARGE SCALE GENOMIC DNA]</scope>
    <source>
        <strain evidence="3">rifampicinis</strain>
    </source>
</reference>
<protein>
    <submittedName>
        <fullName evidence="2">YbjN domain-containing protein</fullName>
    </submittedName>
</protein>
<proteinExistence type="predicted"/>
<name>A0A7S8E8G4_9CHLR</name>
<dbReference type="KEGG" id="pmet:G4Y79_21370"/>
<gene>
    <name evidence="2" type="ORF">G4Y79_21370</name>
</gene>
<dbReference type="SUPFAM" id="SSF69635">
    <property type="entry name" value="Type III secretory system chaperone-like"/>
    <property type="match status" value="1"/>
</dbReference>
<evidence type="ECO:0000313" key="3">
    <source>
        <dbReference type="Proteomes" id="UP000594468"/>
    </source>
</evidence>
<feature type="domain" description="TY-Chap central" evidence="1">
    <location>
        <begin position="43"/>
        <end position="149"/>
    </location>
</feature>
<dbReference type="Pfam" id="PF22551">
    <property type="entry name" value="TY-Chap1"/>
    <property type="match status" value="1"/>
</dbReference>
<dbReference type="EMBL" id="CP062983">
    <property type="protein sequence ID" value="QPC82208.1"/>
    <property type="molecule type" value="Genomic_DNA"/>
</dbReference>
<dbReference type="Gene3D" id="3.30.1460.10">
    <property type="match status" value="1"/>
</dbReference>
<evidence type="ECO:0000313" key="2">
    <source>
        <dbReference type="EMBL" id="QPC82208.1"/>
    </source>
</evidence>
<accession>A0A7S8E8G4</accession>
<dbReference type="RefSeq" id="WP_195170277.1">
    <property type="nucleotide sequence ID" value="NZ_CP062983.1"/>
</dbReference>
<keyword evidence="3" id="KW-1185">Reference proteome</keyword>
<organism evidence="2 3">
    <name type="scientific">Phototrophicus methaneseepsis</name>
    <dbReference type="NCBI Taxonomy" id="2710758"/>
    <lineage>
        <taxon>Bacteria</taxon>
        <taxon>Bacillati</taxon>
        <taxon>Chloroflexota</taxon>
        <taxon>Candidatus Thermofontia</taxon>
        <taxon>Phototrophicales</taxon>
        <taxon>Phototrophicaceae</taxon>
        <taxon>Phototrophicus</taxon>
    </lineage>
</organism>
<dbReference type="AlphaFoldDB" id="A0A7S8E8G4"/>
<sequence>MFNRGRGRGASLDQHATNVERILSSIGVNPQQARMSTRDGYGWAFQHGSAMIEVYITQQAQREYFQVVAPLIHLPLNNLLPLYRRLLELNLSLTNASLGIYQDVVYIFNERPLAGLDANEADFIISQIAGYADDLDNQLVNEFGGRLYTQA</sequence>
<dbReference type="CDD" id="cd17036">
    <property type="entry name" value="T3SC_YbjN-like_1"/>
    <property type="match status" value="1"/>
</dbReference>
<dbReference type="InterPro" id="IPR054343">
    <property type="entry name" value="TY-Chap_M"/>
</dbReference>